<dbReference type="OrthoDB" id="193499at2759"/>
<dbReference type="PROSITE" id="PS50102">
    <property type="entry name" value="RRM"/>
    <property type="match status" value="1"/>
</dbReference>
<name>K0TLE0_THAOC</name>
<feature type="domain" description="RRM" evidence="2">
    <location>
        <begin position="63"/>
        <end position="116"/>
    </location>
</feature>
<organism evidence="3 4">
    <name type="scientific">Thalassiosira oceanica</name>
    <name type="common">Marine diatom</name>
    <dbReference type="NCBI Taxonomy" id="159749"/>
    <lineage>
        <taxon>Eukaryota</taxon>
        <taxon>Sar</taxon>
        <taxon>Stramenopiles</taxon>
        <taxon>Ochrophyta</taxon>
        <taxon>Bacillariophyta</taxon>
        <taxon>Coscinodiscophyceae</taxon>
        <taxon>Thalassiosirophycidae</taxon>
        <taxon>Thalassiosirales</taxon>
        <taxon>Thalassiosiraceae</taxon>
        <taxon>Thalassiosira</taxon>
    </lineage>
</organism>
<comment type="caution">
    <text evidence="3">The sequence shown here is derived from an EMBL/GenBank/DDBJ whole genome shotgun (WGS) entry which is preliminary data.</text>
</comment>
<sequence length="116" mass="12442">AIASPLDFRLLTAEYNVLVIPGPCTSCLGSSNKPALESVEFSDLVGLVAFEAMSQASTLQSKRALYVGGVATAVKLDTLRAAFIPFGPINHIEMPMDYERGTHKGFAFIEFQDAGM</sequence>
<feature type="non-terminal residue" evidence="3">
    <location>
        <position position="1"/>
    </location>
</feature>
<dbReference type="Pfam" id="PF00076">
    <property type="entry name" value="RRM_1"/>
    <property type="match status" value="1"/>
</dbReference>
<dbReference type="GO" id="GO:0003723">
    <property type="term" value="F:RNA binding"/>
    <property type="evidence" value="ECO:0007669"/>
    <property type="project" value="UniProtKB-UniRule"/>
</dbReference>
<keyword evidence="1" id="KW-0694">RNA-binding</keyword>
<dbReference type="EMBL" id="AGNL01006788">
    <property type="protein sequence ID" value="EJK71787.1"/>
    <property type="molecule type" value="Genomic_DNA"/>
</dbReference>
<reference evidence="3 4" key="1">
    <citation type="journal article" date="2012" name="Genome Biol.">
        <title>Genome and low-iron response of an oceanic diatom adapted to chronic iron limitation.</title>
        <authorList>
            <person name="Lommer M."/>
            <person name="Specht M."/>
            <person name="Roy A.S."/>
            <person name="Kraemer L."/>
            <person name="Andreson R."/>
            <person name="Gutowska M.A."/>
            <person name="Wolf J."/>
            <person name="Bergner S.V."/>
            <person name="Schilhabel M.B."/>
            <person name="Klostermeier U.C."/>
            <person name="Beiko R.G."/>
            <person name="Rosenstiel P."/>
            <person name="Hippler M."/>
            <person name="Laroche J."/>
        </authorList>
    </citation>
    <scope>NUCLEOTIDE SEQUENCE [LARGE SCALE GENOMIC DNA]</scope>
    <source>
        <strain evidence="3 4">CCMP1005</strain>
    </source>
</reference>
<proteinExistence type="predicted"/>
<evidence type="ECO:0000256" key="1">
    <source>
        <dbReference type="PROSITE-ProRule" id="PRU00176"/>
    </source>
</evidence>
<dbReference type="PANTHER" id="PTHR48037">
    <property type="entry name" value="ATPASE E1"/>
    <property type="match status" value="1"/>
</dbReference>
<gene>
    <name evidence="3" type="ORF">THAOC_06739</name>
</gene>
<dbReference type="InterPro" id="IPR012677">
    <property type="entry name" value="Nucleotide-bd_a/b_plait_sf"/>
</dbReference>
<dbReference type="Proteomes" id="UP000266841">
    <property type="component" value="Unassembled WGS sequence"/>
</dbReference>
<dbReference type="InterPro" id="IPR035979">
    <property type="entry name" value="RBD_domain_sf"/>
</dbReference>
<accession>K0TLE0</accession>
<evidence type="ECO:0000313" key="3">
    <source>
        <dbReference type="EMBL" id="EJK71787.1"/>
    </source>
</evidence>
<evidence type="ECO:0000259" key="2">
    <source>
        <dbReference type="PROSITE" id="PS50102"/>
    </source>
</evidence>
<dbReference type="AlphaFoldDB" id="K0TLE0"/>
<dbReference type="InterPro" id="IPR000504">
    <property type="entry name" value="RRM_dom"/>
</dbReference>
<dbReference type="PANTHER" id="PTHR48037:SF1">
    <property type="entry name" value="RRM DOMAIN-CONTAINING PROTEIN"/>
    <property type="match status" value="1"/>
</dbReference>
<protein>
    <recommendedName>
        <fullName evidence="2">RRM domain-containing protein</fullName>
    </recommendedName>
</protein>
<evidence type="ECO:0000313" key="4">
    <source>
        <dbReference type="Proteomes" id="UP000266841"/>
    </source>
</evidence>
<keyword evidence="4" id="KW-1185">Reference proteome</keyword>
<dbReference type="SUPFAM" id="SSF54928">
    <property type="entry name" value="RNA-binding domain, RBD"/>
    <property type="match status" value="1"/>
</dbReference>
<dbReference type="Gene3D" id="3.30.70.330">
    <property type="match status" value="1"/>
</dbReference>
<dbReference type="eggNOG" id="KOG0111">
    <property type="taxonomic scope" value="Eukaryota"/>
</dbReference>